<keyword evidence="3" id="KW-1185">Reference proteome</keyword>
<evidence type="ECO:0000313" key="2">
    <source>
        <dbReference type="EMBL" id="AXQ70254.1"/>
    </source>
</evidence>
<organism evidence="2">
    <name type="scientific">Salmonella virus VSiP</name>
    <dbReference type="NCBI Taxonomy" id="2301721"/>
    <lineage>
        <taxon>Viruses</taxon>
        <taxon>Duplodnaviria</taxon>
        <taxon>Heunggongvirae</taxon>
        <taxon>Uroviricota</taxon>
        <taxon>Caudoviricetes</taxon>
        <taxon>Sarkviridae</taxon>
        <taxon>Guernseyvirinae</taxon>
        <taxon>Cornellvirus</taxon>
        <taxon>Cornellvirus VSiP</taxon>
    </lineage>
</organism>
<sequence length="88" mass="10172">MTNQEYEAASIAAAGCYDRFEGEHKLKQLDEQIATLEAALVKAQEARREIVNQYNLNHKPAKCEHEFVEQFHPHGYYYHECAKCGVEE</sequence>
<dbReference type="EMBL" id="MH424444">
    <property type="protein sequence ID" value="AXQ70254.1"/>
    <property type="molecule type" value="Genomic_DNA"/>
</dbReference>
<evidence type="ECO:0000313" key="3">
    <source>
        <dbReference type="Proteomes" id="UP000262209"/>
    </source>
</evidence>
<accession>A0A385EEF6</accession>
<keyword evidence="1" id="KW-0175">Coiled coil</keyword>
<proteinExistence type="predicted"/>
<gene>
    <name evidence="2" type="ORF">vsip_69</name>
</gene>
<evidence type="ECO:0000256" key="1">
    <source>
        <dbReference type="SAM" id="Coils"/>
    </source>
</evidence>
<dbReference type="Proteomes" id="UP000262209">
    <property type="component" value="Segment"/>
</dbReference>
<feature type="coiled-coil region" evidence="1">
    <location>
        <begin position="26"/>
        <end position="53"/>
    </location>
</feature>
<protein>
    <submittedName>
        <fullName evidence="2">Uncharacterized protein</fullName>
    </submittedName>
</protein>
<name>A0A385EEF6_9CAUD</name>
<reference evidence="2" key="1">
    <citation type="submission" date="2018-06" db="EMBL/GenBank/DDBJ databases">
        <title>Complete genome sequence of Salmonella Infantis bacteriophage VSiP.</title>
        <authorList>
            <person name="Volozhantsev N."/>
            <person name="Denisenko E."/>
            <person name="Verevkin V."/>
            <person name="Myakinina V."/>
            <person name="Kislichkina A."/>
            <person name="Krasilnikova V."/>
        </authorList>
    </citation>
    <scope>NUCLEOTIDE SEQUENCE [LARGE SCALE GENOMIC DNA]</scope>
</reference>